<dbReference type="SUPFAM" id="SSF109604">
    <property type="entry name" value="HD-domain/PDEase-like"/>
    <property type="match status" value="1"/>
</dbReference>
<evidence type="ECO:0000259" key="1">
    <source>
        <dbReference type="PROSITE" id="PS51831"/>
    </source>
</evidence>
<evidence type="ECO:0000313" key="3">
    <source>
        <dbReference type="Proteomes" id="UP000377803"/>
    </source>
</evidence>
<protein>
    <submittedName>
        <fullName evidence="2">Metal-dependent phosphohydrolase, HD superfamily</fullName>
    </submittedName>
</protein>
<accession>A0A5Q0UFX2</accession>
<name>A0A5Q0UFX2_9ARCH</name>
<dbReference type="GeneID" id="42365027"/>
<dbReference type="Gene3D" id="1.10.3210.10">
    <property type="entry name" value="Hypothetical protein af1432"/>
    <property type="match status" value="1"/>
</dbReference>
<organism evidence="2 3">
    <name type="scientific">Candidatus Nanohalobium constans</name>
    <dbReference type="NCBI Taxonomy" id="2565781"/>
    <lineage>
        <taxon>Archaea</taxon>
        <taxon>Candidatus Nanohalarchaeota</taxon>
        <taxon>Candidatus Nanohalobia</taxon>
        <taxon>Candidatus Nanohalobiales</taxon>
        <taxon>Candidatus Nanohalobiaceae</taxon>
        <taxon>Candidatus Nanohalobium</taxon>
    </lineage>
</organism>
<dbReference type="InterPro" id="IPR003607">
    <property type="entry name" value="HD/PDEase_dom"/>
</dbReference>
<dbReference type="SMART" id="SM00471">
    <property type="entry name" value="HDc"/>
    <property type="match status" value="1"/>
</dbReference>
<evidence type="ECO:0000313" key="2">
    <source>
        <dbReference type="EMBL" id="QGA80533.1"/>
    </source>
</evidence>
<dbReference type="Pfam" id="PF01966">
    <property type="entry name" value="HD"/>
    <property type="match status" value="1"/>
</dbReference>
<dbReference type="InterPro" id="IPR006675">
    <property type="entry name" value="HDIG_dom"/>
</dbReference>
<dbReference type="AlphaFoldDB" id="A0A5Q0UFX2"/>
<dbReference type="PROSITE" id="PS51831">
    <property type="entry name" value="HD"/>
    <property type="match status" value="1"/>
</dbReference>
<proteinExistence type="predicted"/>
<dbReference type="CDD" id="cd00077">
    <property type="entry name" value="HDc"/>
    <property type="match status" value="1"/>
</dbReference>
<dbReference type="GO" id="GO:0016787">
    <property type="term" value="F:hydrolase activity"/>
    <property type="evidence" value="ECO:0007669"/>
    <property type="project" value="UniProtKB-KW"/>
</dbReference>
<dbReference type="RefSeq" id="WP_153550273.1">
    <property type="nucleotide sequence ID" value="NZ_CP040089.1"/>
</dbReference>
<feature type="domain" description="HD" evidence="1">
    <location>
        <begin position="31"/>
        <end position="139"/>
    </location>
</feature>
<dbReference type="NCBIfam" id="TIGR00277">
    <property type="entry name" value="HDIG"/>
    <property type="match status" value="1"/>
</dbReference>
<reference evidence="3" key="1">
    <citation type="submission" date="2019-05" db="EMBL/GenBank/DDBJ databases">
        <title>Candidatus Nanohalobium constans, a novel model system to study the DPANN nano-sized archaea: genomic and physiological characterization of a nanoarchaeon co-cultured with its chitinotrophic host.</title>
        <authorList>
            <person name="La Cono V."/>
            <person name="Arcadi E."/>
            <person name="Crisafi F."/>
            <person name="Denaro R."/>
            <person name="La Spada G."/>
            <person name="Messina E."/>
            <person name="Smedile F."/>
            <person name="Toshchakov S.V."/>
            <person name="Shevchenko M.A."/>
            <person name="Golyshin P.N."/>
            <person name="Golyshina O.V."/>
            <person name="Ferrer M."/>
            <person name="Rohde M."/>
            <person name="Mushegian A."/>
            <person name="Sorokin D.Y."/>
            <person name="Giuliano L."/>
            <person name="Yakimov M.M."/>
        </authorList>
    </citation>
    <scope>NUCLEOTIDE SEQUENCE [LARGE SCALE GENOMIC DNA]</scope>
    <source>
        <strain evidence="3">LC1Nh</strain>
    </source>
</reference>
<dbReference type="EMBL" id="CP040089">
    <property type="protein sequence ID" value="QGA80533.1"/>
    <property type="molecule type" value="Genomic_DNA"/>
</dbReference>
<dbReference type="KEGG" id="ncon:LC1Nh_0641"/>
<dbReference type="Proteomes" id="UP000377803">
    <property type="component" value="Chromosome"/>
</dbReference>
<keyword evidence="2" id="KW-0378">Hydrolase</keyword>
<sequence length="216" mass="25389">MLKDDELEELKSRLNQVFSGYSELAGGKNYRYQHLTTTHKMVLNLEEELDVDVDQKILEIAALYHDIGRSKDIEEGEMDPFEGHEGHDERGAKIVGEYVSEFVTKDQLEKIREIIRNHHSEAEHVEGEIVQDADKLSNFGVSNLWRQIHYAAQHERSFKESLDYFWNTAVDEYQEQIVEMHFEHTKKVAEERLEKQKQVIQRMEKEVDGEDILEIS</sequence>
<dbReference type="OrthoDB" id="17914at2157"/>
<gene>
    <name evidence="2" type="ORF">LC1Nh_0641</name>
</gene>
<dbReference type="InterPro" id="IPR006674">
    <property type="entry name" value="HD_domain"/>
</dbReference>
<keyword evidence="3" id="KW-1185">Reference proteome</keyword>